<dbReference type="EMBL" id="BPLR01001668">
    <property type="protein sequence ID" value="GIZ03912.1"/>
    <property type="molecule type" value="Genomic_DNA"/>
</dbReference>
<reference evidence="1 2" key="1">
    <citation type="submission" date="2021-06" db="EMBL/GenBank/DDBJ databases">
        <title>Caerostris extrusa draft genome.</title>
        <authorList>
            <person name="Kono N."/>
            <person name="Arakawa K."/>
        </authorList>
    </citation>
    <scope>NUCLEOTIDE SEQUENCE [LARGE SCALE GENOMIC DNA]</scope>
</reference>
<evidence type="ECO:0000313" key="2">
    <source>
        <dbReference type="Proteomes" id="UP001054945"/>
    </source>
</evidence>
<accession>A0AAV4Y9J6</accession>
<comment type="caution">
    <text evidence="1">The sequence shown here is derived from an EMBL/GenBank/DDBJ whole genome shotgun (WGS) entry which is preliminary data.</text>
</comment>
<name>A0AAV4Y9J6_CAEEX</name>
<dbReference type="AlphaFoldDB" id="A0AAV4Y9J6"/>
<protein>
    <submittedName>
        <fullName evidence="1">Uncharacterized protein</fullName>
    </submittedName>
</protein>
<evidence type="ECO:0000313" key="1">
    <source>
        <dbReference type="EMBL" id="GIZ03912.1"/>
    </source>
</evidence>
<gene>
    <name evidence="1" type="ORF">CEXT_5911</name>
</gene>
<proteinExistence type="predicted"/>
<dbReference type="Proteomes" id="UP001054945">
    <property type="component" value="Unassembled WGS sequence"/>
</dbReference>
<sequence>MQLRITKTKNIHFFYSPEEQFIKPLESLYVKPTTSKYVKKSLITKIIHNVTVPEIYDEENVQQTTIDYSVAPASQNKELVTFPIQKSSDYSDFHNAPGMKQAQDSNITQQNLMYRQNLQEFDNILNGSEMLESFSTKRKHIDSSIKPLLYFTSKQYTKSTSSYNSALFLKSVSTVHTSHAHSSKSAKKKKFFNLTTKSTFSNNHKSLFNKSDTTSHVPSIYNSLPMENTLS</sequence>
<keyword evidence="2" id="KW-1185">Reference proteome</keyword>
<organism evidence="1 2">
    <name type="scientific">Caerostris extrusa</name>
    <name type="common">Bark spider</name>
    <name type="synonym">Caerostris bankana</name>
    <dbReference type="NCBI Taxonomy" id="172846"/>
    <lineage>
        <taxon>Eukaryota</taxon>
        <taxon>Metazoa</taxon>
        <taxon>Ecdysozoa</taxon>
        <taxon>Arthropoda</taxon>
        <taxon>Chelicerata</taxon>
        <taxon>Arachnida</taxon>
        <taxon>Araneae</taxon>
        <taxon>Araneomorphae</taxon>
        <taxon>Entelegynae</taxon>
        <taxon>Araneoidea</taxon>
        <taxon>Araneidae</taxon>
        <taxon>Caerostris</taxon>
    </lineage>
</organism>